<evidence type="ECO:0000313" key="2">
    <source>
        <dbReference type="Proteomes" id="UP000186551"/>
    </source>
</evidence>
<comment type="caution">
    <text evidence="1">The sequence shown here is derived from an EMBL/GenBank/DDBJ whole genome shotgun (WGS) entry which is preliminary data.</text>
</comment>
<dbReference type="AlphaFoldDB" id="A0A1Q5PE58"/>
<sequence>MDLRYTLQAARHINLFSHNILWTSYMGAILPKRIFMGSDRRAPDEAHSTERECNPAFATPIIGEVVEPNNERQVFGKSWENVEYGFWFIL</sequence>
<dbReference type="STRING" id="1797110.A3841_19590"/>
<protein>
    <submittedName>
        <fullName evidence="1">Uncharacterized protein</fullName>
    </submittedName>
</protein>
<name>A0A1Q5PE58_9BACT</name>
<accession>A0A1Q5PE58</accession>
<keyword evidence="2" id="KW-1185">Reference proteome</keyword>
<proteinExistence type="predicted"/>
<dbReference type="Proteomes" id="UP000186551">
    <property type="component" value="Unassembled WGS sequence"/>
</dbReference>
<dbReference type="RefSeq" id="WP_073852598.1">
    <property type="nucleotide sequence ID" value="NZ_LVWA01000005.1"/>
</dbReference>
<gene>
    <name evidence="1" type="ORF">A3841_19590</name>
</gene>
<dbReference type="EMBL" id="LVWA01000005">
    <property type="protein sequence ID" value="OKL40497.1"/>
    <property type="molecule type" value="Genomic_DNA"/>
</dbReference>
<reference evidence="1 2" key="1">
    <citation type="submission" date="2016-03" db="EMBL/GenBank/DDBJ databases">
        <title>Genome sequence of Pontibacter sp. nov., of the family cytophagaceae, isolated from marine sediment of the Yellow Sea, China.</title>
        <authorList>
            <person name="Zhang G."/>
            <person name="Zhang R."/>
        </authorList>
    </citation>
    <scope>NUCLEOTIDE SEQUENCE [LARGE SCALE GENOMIC DNA]</scope>
    <source>
        <strain evidence="1 2">S10-8</strain>
    </source>
</reference>
<evidence type="ECO:0000313" key="1">
    <source>
        <dbReference type="EMBL" id="OKL40497.1"/>
    </source>
</evidence>
<organism evidence="1 2">
    <name type="scientific">Pontibacter flavimaris</name>
    <dbReference type="NCBI Taxonomy" id="1797110"/>
    <lineage>
        <taxon>Bacteria</taxon>
        <taxon>Pseudomonadati</taxon>
        <taxon>Bacteroidota</taxon>
        <taxon>Cytophagia</taxon>
        <taxon>Cytophagales</taxon>
        <taxon>Hymenobacteraceae</taxon>
        <taxon>Pontibacter</taxon>
    </lineage>
</organism>